<feature type="region of interest" description="Disordered" evidence="6">
    <location>
        <begin position="137"/>
        <end position="191"/>
    </location>
</feature>
<dbReference type="InterPro" id="IPR007219">
    <property type="entry name" value="XnlR_reg_dom"/>
</dbReference>
<dbReference type="CDD" id="cd12148">
    <property type="entry name" value="fungal_TF_MHR"/>
    <property type="match status" value="1"/>
</dbReference>
<organism evidence="8 9">
    <name type="scientific">Cladophialophora chaetospira</name>
    <dbReference type="NCBI Taxonomy" id="386627"/>
    <lineage>
        <taxon>Eukaryota</taxon>
        <taxon>Fungi</taxon>
        <taxon>Dikarya</taxon>
        <taxon>Ascomycota</taxon>
        <taxon>Pezizomycotina</taxon>
        <taxon>Eurotiomycetes</taxon>
        <taxon>Chaetothyriomycetidae</taxon>
        <taxon>Chaetothyriales</taxon>
        <taxon>Herpotrichiellaceae</taxon>
        <taxon>Cladophialophora</taxon>
    </lineage>
</organism>
<evidence type="ECO:0000256" key="2">
    <source>
        <dbReference type="ARBA" id="ARBA00023015"/>
    </source>
</evidence>
<dbReference type="PANTHER" id="PTHR47654:SF5">
    <property type="entry name" value="TRANSCRIPTION FACTOR DOMAIN-CONTAINING PROTEIN"/>
    <property type="match status" value="1"/>
</dbReference>
<dbReference type="Pfam" id="PF04082">
    <property type="entry name" value="Fungal_trans"/>
    <property type="match status" value="1"/>
</dbReference>
<dbReference type="GO" id="GO:0006351">
    <property type="term" value="P:DNA-templated transcription"/>
    <property type="evidence" value="ECO:0007669"/>
    <property type="project" value="InterPro"/>
</dbReference>
<comment type="caution">
    <text evidence="8">The sequence shown here is derived from an EMBL/GenBank/DDBJ whole genome shotgun (WGS) entry which is preliminary data.</text>
</comment>
<feature type="compositionally biased region" description="Polar residues" evidence="6">
    <location>
        <begin position="11"/>
        <end position="34"/>
    </location>
</feature>
<keyword evidence="4" id="KW-0804">Transcription</keyword>
<evidence type="ECO:0000256" key="4">
    <source>
        <dbReference type="ARBA" id="ARBA00023163"/>
    </source>
</evidence>
<sequence>MMEYEGGASASHGSPSQDPRFQRNSPPRTPSTRKGTVGKVRITHACDRCRMMRTKCSGGDRCTKCAKDNAHCAYGDRKRERNKKDLVESLDRIGVLKGENSRLMGALRAIAEKPGFQHDAPAEYANAMDILGKHYSSDEHDEHFDSSSQSQTRTGPSTQQTSTTYGRSGRKMSGSGENKAASTVGSPGKQGELHQIVSLDNGGGASGFVGKMSEISWIQRGFETIRGIRDEDPISIHAAEMNERIATVTNFIYFTDDTNILSIDEDYVDQYHWPSKETVVLLSEAFFHAMQGAYHLVLREPFLQQAYQFSLQEAPMSWNKRHWLATANLVWAIGSKWLQITHLNQSNSNGDHLVYYARARALGLDHRVMFDHPDIERVQGIGLLAFYLLINGSITRAWNTLGHATRHATALGLHLRVTDENVNELEKARRARTWYSLYSLEILIAEITGRPKSIFLVDVTIPDDLFWEVPRETAESSQQTDDFLSPAGSRKIWHDYLHSGAHISRMTGGTVPWKSFSSVGREIPTTYLPQRLNLCRLSDKIAAQLYSGTSENSWFEIQRKIEKLQTELRQWLEKLPEELNLQGQDSADTDPRTKIELRMYYHSVEMILNRLCLCEITIENESDRSREFNRSTARACVHAAMSMLAIMPDYPTAYEANQLLPWWTLLHFVAQATSVLLLELALDAQHFEGEVAQLVQYLRKAMGYLWCMTEGSLSAYRAWRIFRQLLTEVLERHEELDMTDIPTEARLPPGWNDELEKATVKAFARHQQKNAFPFPSRS</sequence>
<dbReference type="SMART" id="SM00906">
    <property type="entry name" value="Fungal_trans"/>
    <property type="match status" value="1"/>
</dbReference>
<keyword evidence="5" id="KW-0539">Nucleus</keyword>
<protein>
    <recommendedName>
        <fullName evidence="7">Zn(2)-C6 fungal-type domain-containing protein</fullName>
    </recommendedName>
</protein>
<dbReference type="InterPro" id="IPR001138">
    <property type="entry name" value="Zn2Cys6_DnaBD"/>
</dbReference>
<keyword evidence="2" id="KW-0805">Transcription regulation</keyword>
<dbReference type="CDD" id="cd00067">
    <property type="entry name" value="GAL4"/>
    <property type="match status" value="1"/>
</dbReference>
<evidence type="ECO:0000259" key="7">
    <source>
        <dbReference type="PROSITE" id="PS50048"/>
    </source>
</evidence>
<dbReference type="PANTHER" id="PTHR47654">
    <property type="entry name" value="ZN(II)2CYS6 TRANSCRIPTION FACTOR (EUROFUNG)-RELATED"/>
    <property type="match status" value="1"/>
</dbReference>
<evidence type="ECO:0000313" key="8">
    <source>
        <dbReference type="EMBL" id="KAJ9611217.1"/>
    </source>
</evidence>
<feature type="region of interest" description="Disordered" evidence="6">
    <location>
        <begin position="1"/>
        <end position="39"/>
    </location>
</feature>
<proteinExistence type="predicted"/>
<gene>
    <name evidence="8" type="ORF">H2200_004400</name>
</gene>
<dbReference type="Pfam" id="PF00172">
    <property type="entry name" value="Zn_clus"/>
    <property type="match status" value="1"/>
</dbReference>
<evidence type="ECO:0000256" key="6">
    <source>
        <dbReference type="SAM" id="MobiDB-lite"/>
    </source>
</evidence>
<dbReference type="GO" id="GO:0000981">
    <property type="term" value="F:DNA-binding transcription factor activity, RNA polymerase II-specific"/>
    <property type="evidence" value="ECO:0007669"/>
    <property type="project" value="InterPro"/>
</dbReference>
<reference evidence="8" key="1">
    <citation type="submission" date="2022-10" db="EMBL/GenBank/DDBJ databases">
        <title>Culturing micro-colonial fungi from biological soil crusts in the Mojave desert and describing Neophaeococcomyces mojavensis, and introducing the new genera and species Taxawa tesnikishii.</title>
        <authorList>
            <person name="Kurbessoian T."/>
            <person name="Stajich J.E."/>
        </authorList>
    </citation>
    <scope>NUCLEOTIDE SEQUENCE</scope>
    <source>
        <strain evidence="8">TK_41</strain>
    </source>
</reference>
<dbReference type="Gene3D" id="4.10.240.10">
    <property type="entry name" value="Zn(2)-C6 fungal-type DNA-binding domain"/>
    <property type="match status" value="1"/>
</dbReference>
<keyword evidence="9" id="KW-1185">Reference proteome</keyword>
<accession>A0AA38XD48</accession>
<dbReference type="EMBL" id="JAPDRK010000006">
    <property type="protein sequence ID" value="KAJ9611217.1"/>
    <property type="molecule type" value="Genomic_DNA"/>
</dbReference>
<dbReference type="PROSITE" id="PS00463">
    <property type="entry name" value="ZN2_CY6_FUNGAL_1"/>
    <property type="match status" value="1"/>
</dbReference>
<keyword evidence="3" id="KW-0238">DNA-binding</keyword>
<dbReference type="GO" id="GO:0008270">
    <property type="term" value="F:zinc ion binding"/>
    <property type="evidence" value="ECO:0007669"/>
    <property type="project" value="InterPro"/>
</dbReference>
<dbReference type="InterPro" id="IPR036864">
    <property type="entry name" value="Zn2-C6_fun-type_DNA-bd_sf"/>
</dbReference>
<evidence type="ECO:0000313" key="9">
    <source>
        <dbReference type="Proteomes" id="UP001172673"/>
    </source>
</evidence>
<evidence type="ECO:0000256" key="5">
    <source>
        <dbReference type="ARBA" id="ARBA00023242"/>
    </source>
</evidence>
<evidence type="ECO:0000256" key="3">
    <source>
        <dbReference type="ARBA" id="ARBA00023125"/>
    </source>
</evidence>
<dbReference type="GO" id="GO:0003677">
    <property type="term" value="F:DNA binding"/>
    <property type="evidence" value="ECO:0007669"/>
    <property type="project" value="UniProtKB-KW"/>
</dbReference>
<evidence type="ECO:0000256" key="1">
    <source>
        <dbReference type="ARBA" id="ARBA00022723"/>
    </source>
</evidence>
<feature type="domain" description="Zn(2)-C6 fungal-type" evidence="7">
    <location>
        <begin position="45"/>
        <end position="74"/>
    </location>
</feature>
<dbReference type="PROSITE" id="PS50048">
    <property type="entry name" value="ZN2_CY6_FUNGAL_2"/>
    <property type="match status" value="1"/>
</dbReference>
<feature type="compositionally biased region" description="Polar residues" evidence="6">
    <location>
        <begin position="152"/>
        <end position="166"/>
    </location>
</feature>
<dbReference type="AlphaFoldDB" id="A0AA38XD48"/>
<dbReference type="SUPFAM" id="SSF57701">
    <property type="entry name" value="Zn2/Cys6 DNA-binding domain"/>
    <property type="match status" value="1"/>
</dbReference>
<dbReference type="SMART" id="SM00066">
    <property type="entry name" value="GAL4"/>
    <property type="match status" value="1"/>
</dbReference>
<dbReference type="Proteomes" id="UP001172673">
    <property type="component" value="Unassembled WGS sequence"/>
</dbReference>
<dbReference type="InterPro" id="IPR053230">
    <property type="entry name" value="Trans_reg_galc"/>
</dbReference>
<name>A0AA38XD48_9EURO</name>
<keyword evidence="1" id="KW-0479">Metal-binding</keyword>